<dbReference type="GO" id="GO:0005198">
    <property type="term" value="F:structural molecule activity"/>
    <property type="evidence" value="ECO:0007669"/>
    <property type="project" value="InterPro"/>
</dbReference>
<dbReference type="SUPFAM" id="SSF55486">
    <property type="entry name" value="Metalloproteases ('zincins'), catalytic domain"/>
    <property type="match status" value="1"/>
</dbReference>
<dbReference type="EMBL" id="BK032874">
    <property type="protein sequence ID" value="DAF65101.1"/>
    <property type="molecule type" value="Genomic_DNA"/>
</dbReference>
<accession>A0A8S5TPL9</accession>
<protein>
    <submittedName>
        <fullName evidence="1">Minor capsid protein</fullName>
    </submittedName>
</protein>
<dbReference type="Gene3D" id="3.40.390.10">
    <property type="entry name" value="Collagenase (Catalytic Domain)"/>
    <property type="match status" value="1"/>
</dbReference>
<proteinExistence type="predicted"/>
<dbReference type="InterPro" id="IPR024079">
    <property type="entry name" value="MetalloPept_cat_dom_sf"/>
</dbReference>
<name>A0A8S5TPL9_9CAUD</name>
<sequence>MPKLNTVYDIGAAFEAIENELISSMIRNMRRHKLEEIDEDKQWAMWQALQLKSLEKYKKDNQKKYGKQFKDINAQIKTLISLSRSEGEMAQEIAILEAIRNGFPAKRISKGATAEFFKVNDRKLETLINATMNDMQKAEIAVLRMANDQYRKVIYNAQVYANTGAGTYEKAVDMATEDFVKAGLNCVQYANGARHTLADYADMAIRTASKRAYLQGEGQKRQEWGISTVIMNKRGNPCPKCLPFVGKVLVDDVWSNGPKDGKSPVTGIKYPLMSKAIAAGLYHPRCKDSHTTYFEGISTPPEKSRYTKAELNELVRKQEQENRQQYAKRQEKKFGRLAEFSLDPENQKRYETRRREWNVEAHPPFKPAQTMEEAQQYAQQFCKESMLDRVFKGKADYKGISLENANSINEGLNDIYSAYDIPKINGVKTIDPKSAKGKKIFTSEDAVMAYSPVENGIYINKAVLKNEKTLDDYNKKSKEAWEVVMDNIDTLEGNKRELAERYKAAGRSLIGDGSAKDYITHEMGHHIQWQLFDAKTINEIGEDAKKYAGKISGYATASKTEYFAESFAAYMKGQTDILDPKFVNFLDKKAIVKKARNGIMKKNEDTLKMDLQLFAESDIKNQESGSLKRAIRKYQKRIKEHENKLENPALYCSDWNDKMTCEQEGLKRHWKKEIRNFNQAIEDRVNELMERGDYNG</sequence>
<dbReference type="InterPro" id="IPR009319">
    <property type="entry name" value="Phage_A118_VSP1"/>
</dbReference>
<reference evidence="1" key="1">
    <citation type="journal article" date="2021" name="Proc. Natl. Acad. Sci. U.S.A.">
        <title>A Catalog of Tens of Thousands of Viruses from Human Metagenomes Reveals Hidden Associations with Chronic Diseases.</title>
        <authorList>
            <person name="Tisza M.J."/>
            <person name="Buck C.B."/>
        </authorList>
    </citation>
    <scope>NUCLEOTIDE SEQUENCE</scope>
    <source>
        <strain evidence="1">Ct03815</strain>
    </source>
</reference>
<dbReference type="Pfam" id="PF06152">
    <property type="entry name" value="Phage_min_cap2"/>
    <property type="match status" value="1"/>
</dbReference>
<organism evidence="1">
    <name type="scientific">Siphoviridae sp. ct03815</name>
    <dbReference type="NCBI Taxonomy" id="2827759"/>
    <lineage>
        <taxon>Viruses</taxon>
        <taxon>Duplodnaviria</taxon>
        <taxon>Heunggongvirae</taxon>
        <taxon>Uroviricota</taxon>
        <taxon>Caudoviricetes</taxon>
    </lineage>
</organism>
<evidence type="ECO:0000313" key="1">
    <source>
        <dbReference type="EMBL" id="DAF65101.1"/>
    </source>
</evidence>
<dbReference type="GO" id="GO:0008237">
    <property type="term" value="F:metallopeptidase activity"/>
    <property type="evidence" value="ECO:0007669"/>
    <property type="project" value="InterPro"/>
</dbReference>